<keyword evidence="3" id="KW-0963">Cytoplasm</keyword>
<dbReference type="PANTHER" id="PTHR16301:SF25">
    <property type="entry name" value="PROTEIN IMPACT"/>
    <property type="match status" value="1"/>
</dbReference>
<dbReference type="InterPro" id="IPR001498">
    <property type="entry name" value="Impact_N"/>
</dbReference>
<evidence type="ECO:0000256" key="6">
    <source>
        <dbReference type="ARBA" id="ARBA00023016"/>
    </source>
</evidence>
<keyword evidence="9" id="KW-1185">Reference proteome</keyword>
<dbReference type="GO" id="GO:0005737">
    <property type="term" value="C:cytoplasm"/>
    <property type="evidence" value="ECO:0007669"/>
    <property type="project" value="UniProtKB-SubCell"/>
</dbReference>
<dbReference type="GO" id="GO:0140469">
    <property type="term" value="P:GCN2-mediated signaling"/>
    <property type="evidence" value="ECO:0007669"/>
    <property type="project" value="TreeGrafter"/>
</dbReference>
<comment type="caution">
    <text evidence="8">The sequence shown here is derived from an EMBL/GenBank/DDBJ whole genome shotgun (WGS) entry which is preliminary data.</text>
</comment>
<evidence type="ECO:0000313" key="9">
    <source>
        <dbReference type="Proteomes" id="UP001431209"/>
    </source>
</evidence>
<feature type="domain" description="RWD" evidence="7">
    <location>
        <begin position="9"/>
        <end position="106"/>
    </location>
</feature>
<evidence type="ECO:0000256" key="3">
    <source>
        <dbReference type="ARBA" id="ARBA00022490"/>
    </source>
</evidence>
<name>A0AAW2Z6L7_9EUKA</name>
<dbReference type="Gene3D" id="3.30.230.30">
    <property type="entry name" value="Impact, N-terminal domain"/>
    <property type="match status" value="1"/>
</dbReference>
<dbReference type="Pfam" id="PF05773">
    <property type="entry name" value="RWD"/>
    <property type="match status" value="1"/>
</dbReference>
<dbReference type="Pfam" id="PF01205">
    <property type="entry name" value="Impact_N"/>
    <property type="match status" value="1"/>
</dbReference>
<dbReference type="InterPro" id="IPR006575">
    <property type="entry name" value="RWD_dom"/>
</dbReference>
<sequence length="257" mass="29852">MNNQEHQQDEIQALESIYGDELIKVANTSRNFEIAIDLPDQSPLMFEFWFTDDYPLKEPPQFSFRSPWMNKKYRNILIERLNEQFEPGTVIMFQLIEWLKQNLVDIVDVTVPEDDNQHQAPNTQCQIEIFNGEPFTMNKSKFVAHCATVYSVDDFHQVLNHLLQDKKIASATHNITAYRIDGENEIIENRDDDGETGAADQLLFMLQRADARNVCIIVTRWYGGIQLGSDRFKIISNVASDLLQQKGYFNIKKTKKN</sequence>
<dbReference type="PROSITE" id="PS50908">
    <property type="entry name" value="RWD"/>
    <property type="match status" value="1"/>
</dbReference>
<protein>
    <recommendedName>
        <fullName evidence="7">RWD domain-containing protein</fullName>
    </recommendedName>
</protein>
<dbReference type="SUPFAM" id="SSF54211">
    <property type="entry name" value="Ribosomal protein S5 domain 2-like"/>
    <property type="match status" value="1"/>
</dbReference>
<evidence type="ECO:0000256" key="4">
    <source>
        <dbReference type="ARBA" id="ARBA00022491"/>
    </source>
</evidence>
<evidence type="ECO:0000256" key="5">
    <source>
        <dbReference type="ARBA" id="ARBA00022845"/>
    </source>
</evidence>
<evidence type="ECO:0000313" key="8">
    <source>
        <dbReference type="EMBL" id="KAL0484583.1"/>
    </source>
</evidence>
<dbReference type="EMBL" id="JAOPGA020001054">
    <property type="protein sequence ID" value="KAL0484583.1"/>
    <property type="molecule type" value="Genomic_DNA"/>
</dbReference>
<dbReference type="AlphaFoldDB" id="A0AAW2Z6L7"/>
<keyword evidence="4" id="KW-0678">Repressor</keyword>
<dbReference type="InterPro" id="IPR016135">
    <property type="entry name" value="UBQ-conjugating_enzyme/RWD"/>
</dbReference>
<gene>
    <name evidence="8" type="ORF">AKO1_011591</name>
</gene>
<dbReference type="Gene3D" id="3.10.110.10">
    <property type="entry name" value="Ubiquitin Conjugating Enzyme"/>
    <property type="match status" value="1"/>
</dbReference>
<keyword evidence="6" id="KW-0346">Stress response</keyword>
<dbReference type="PANTHER" id="PTHR16301">
    <property type="entry name" value="IMPACT-RELATED"/>
    <property type="match status" value="1"/>
</dbReference>
<reference evidence="8 9" key="1">
    <citation type="submission" date="2024-03" db="EMBL/GenBank/DDBJ databases">
        <title>The Acrasis kona genome and developmental transcriptomes reveal deep origins of eukaryotic multicellular pathways.</title>
        <authorList>
            <person name="Sheikh S."/>
            <person name="Fu C.-J."/>
            <person name="Brown M.W."/>
            <person name="Baldauf S.L."/>
        </authorList>
    </citation>
    <scope>NUCLEOTIDE SEQUENCE [LARGE SCALE GENOMIC DNA]</scope>
    <source>
        <strain evidence="8 9">ATCC MYA-3509</strain>
    </source>
</reference>
<proteinExistence type="inferred from homology"/>
<dbReference type="Proteomes" id="UP001431209">
    <property type="component" value="Unassembled WGS sequence"/>
</dbReference>
<comment type="subcellular location">
    <subcellularLocation>
        <location evidence="1">Cytoplasm</location>
    </subcellularLocation>
</comment>
<dbReference type="GO" id="GO:0006446">
    <property type="term" value="P:regulation of translational initiation"/>
    <property type="evidence" value="ECO:0007669"/>
    <property type="project" value="TreeGrafter"/>
</dbReference>
<evidence type="ECO:0000256" key="2">
    <source>
        <dbReference type="ARBA" id="ARBA00007665"/>
    </source>
</evidence>
<dbReference type="CDD" id="cd23821">
    <property type="entry name" value="RWD_IMPACT"/>
    <property type="match status" value="1"/>
</dbReference>
<keyword evidence="5" id="KW-0810">Translation regulation</keyword>
<evidence type="ECO:0000259" key="7">
    <source>
        <dbReference type="PROSITE" id="PS50908"/>
    </source>
</evidence>
<dbReference type="InterPro" id="IPR036956">
    <property type="entry name" value="Impact_N_sf"/>
</dbReference>
<organism evidence="8 9">
    <name type="scientific">Acrasis kona</name>
    <dbReference type="NCBI Taxonomy" id="1008807"/>
    <lineage>
        <taxon>Eukaryota</taxon>
        <taxon>Discoba</taxon>
        <taxon>Heterolobosea</taxon>
        <taxon>Tetramitia</taxon>
        <taxon>Eutetramitia</taxon>
        <taxon>Acrasidae</taxon>
        <taxon>Acrasis</taxon>
    </lineage>
</organism>
<dbReference type="InterPro" id="IPR023582">
    <property type="entry name" value="Impact"/>
</dbReference>
<evidence type="ECO:0000256" key="1">
    <source>
        <dbReference type="ARBA" id="ARBA00004496"/>
    </source>
</evidence>
<dbReference type="SMART" id="SM00591">
    <property type="entry name" value="RWD"/>
    <property type="match status" value="1"/>
</dbReference>
<accession>A0AAW2Z6L7</accession>
<dbReference type="InterPro" id="IPR020568">
    <property type="entry name" value="Ribosomal_Su5_D2-typ_SF"/>
</dbReference>
<dbReference type="SUPFAM" id="SSF54495">
    <property type="entry name" value="UBC-like"/>
    <property type="match status" value="1"/>
</dbReference>
<comment type="similarity">
    <text evidence="2">Belongs to the IMPACT family.</text>
</comment>